<dbReference type="STRING" id="47427.A0A2H3ELD1"/>
<proteinExistence type="predicted"/>
<dbReference type="Pfam" id="PF18759">
    <property type="entry name" value="Plavaka"/>
    <property type="match status" value="1"/>
</dbReference>
<dbReference type="AlphaFoldDB" id="A0A2H3ELD1"/>
<gene>
    <name evidence="2" type="ORF">ARMGADRAFT_912473</name>
</gene>
<reference evidence="3" key="1">
    <citation type="journal article" date="2017" name="Nat. Ecol. Evol.">
        <title>Genome expansion and lineage-specific genetic innovations in the forest pathogenic fungi Armillaria.</title>
        <authorList>
            <person name="Sipos G."/>
            <person name="Prasanna A.N."/>
            <person name="Walter M.C."/>
            <person name="O'Connor E."/>
            <person name="Balint B."/>
            <person name="Krizsan K."/>
            <person name="Kiss B."/>
            <person name="Hess J."/>
            <person name="Varga T."/>
            <person name="Slot J."/>
            <person name="Riley R."/>
            <person name="Boka B."/>
            <person name="Rigling D."/>
            <person name="Barry K."/>
            <person name="Lee J."/>
            <person name="Mihaltcheva S."/>
            <person name="LaButti K."/>
            <person name="Lipzen A."/>
            <person name="Waldron R."/>
            <person name="Moloney N.M."/>
            <person name="Sperisen C."/>
            <person name="Kredics L."/>
            <person name="Vagvoelgyi C."/>
            <person name="Patrignani A."/>
            <person name="Fitzpatrick D."/>
            <person name="Nagy I."/>
            <person name="Doyle S."/>
            <person name="Anderson J.B."/>
            <person name="Grigoriev I.V."/>
            <person name="Gueldener U."/>
            <person name="Muensterkoetter M."/>
            <person name="Nagy L.G."/>
        </authorList>
    </citation>
    <scope>NUCLEOTIDE SEQUENCE [LARGE SCALE GENOMIC DNA]</scope>
    <source>
        <strain evidence="3">Ar21-2</strain>
    </source>
</reference>
<sequence>MSRADLDLGKPCDKDGNILPNGAPPPPFLYGLTDDFTPYEHHAAFELADLVYCCNQMPAGQLNDLLQIWCSTMQNGTDPPLANTDDLYQTIDATTIGSVPWESFTISYSGDMGPGEPPSWKTAEYEVFYRDPHAILLNQLSNQDFAAEMDFAPKRVTDAQGKCHYQDFMSGNWAWRQADRISEELQLKDVTFCPVISGSDKTTVSVATGQNEYYPFYISNGIIHNGVSLAAFLSIPKMDCEHHDSPEFRTFRHQLFHGSLREIFQSLHPAMETPEVIRYGDGH</sequence>
<dbReference type="OrthoDB" id="3199698at2759"/>
<feature type="region of interest" description="Disordered" evidence="1">
    <location>
        <begin position="1"/>
        <end position="21"/>
    </location>
</feature>
<protein>
    <submittedName>
        <fullName evidence="2">Uncharacterized protein</fullName>
    </submittedName>
</protein>
<dbReference type="EMBL" id="KZ293644">
    <property type="protein sequence ID" value="PBL04023.1"/>
    <property type="molecule type" value="Genomic_DNA"/>
</dbReference>
<dbReference type="InParanoid" id="A0A2H3ELD1"/>
<dbReference type="Proteomes" id="UP000217790">
    <property type="component" value="Unassembled WGS sequence"/>
</dbReference>
<keyword evidence="3" id="KW-1185">Reference proteome</keyword>
<dbReference type="InterPro" id="IPR041078">
    <property type="entry name" value="Plavaka"/>
</dbReference>
<feature type="non-terminal residue" evidence="2">
    <location>
        <position position="283"/>
    </location>
</feature>
<organism evidence="2 3">
    <name type="scientific">Armillaria gallica</name>
    <name type="common">Bulbous honey fungus</name>
    <name type="synonym">Armillaria bulbosa</name>
    <dbReference type="NCBI Taxonomy" id="47427"/>
    <lineage>
        <taxon>Eukaryota</taxon>
        <taxon>Fungi</taxon>
        <taxon>Dikarya</taxon>
        <taxon>Basidiomycota</taxon>
        <taxon>Agaricomycotina</taxon>
        <taxon>Agaricomycetes</taxon>
        <taxon>Agaricomycetidae</taxon>
        <taxon>Agaricales</taxon>
        <taxon>Marasmiineae</taxon>
        <taxon>Physalacriaceae</taxon>
        <taxon>Armillaria</taxon>
    </lineage>
</organism>
<evidence type="ECO:0000313" key="2">
    <source>
        <dbReference type="EMBL" id="PBL04023.1"/>
    </source>
</evidence>
<name>A0A2H3ELD1_ARMGA</name>
<evidence type="ECO:0000313" key="3">
    <source>
        <dbReference type="Proteomes" id="UP000217790"/>
    </source>
</evidence>
<evidence type="ECO:0000256" key="1">
    <source>
        <dbReference type="SAM" id="MobiDB-lite"/>
    </source>
</evidence>
<accession>A0A2H3ELD1</accession>
<feature type="compositionally biased region" description="Basic and acidic residues" evidence="1">
    <location>
        <begin position="1"/>
        <end position="16"/>
    </location>
</feature>
<dbReference type="OMA" id="AEDPRTH"/>